<sequence precursor="true">MKTNTTFLTSHSLVAVVATAAAMAGSSLSTHYQWAIVMVAALAAAGAASLLLGHKVGKGIGQLKKMLVERQQTIVSSGIREIDELGSTVMQTSLRYDEIEVASRQNARELQSMLSRLSRRDGYDSADMGEFKTVLGGVGRSLSELMGQIEKDVVEISRCNADINSAKQSEATYRTTALLQNLTNGVERVADRCAQLQQQIGSAEKAVAKAIEKTNVLTEGVHRIRSCSETSKKKLRSLGDPTRQIGNIVGTITDIAARTEMLALNASIESIRAGEHGRGFAVVADEVRKLAEQTSHSAREIGVLAESLEMQTTDSLAVLSREQNEVESDIAVVEAIRETLNELSQVTAAGMFVVSDLSQQGDQQQNLVQGLAGGIDSIASAHQADRKRADHASWAIKSLAKTAIDLDSNIHRLRGCTNPNLDVTPAERRQLLELANQTRADATPDAAGRQEPAGRHQAGRHENTRVTEEAK</sequence>
<feature type="coiled-coil region" evidence="3">
    <location>
        <begin position="179"/>
        <end position="213"/>
    </location>
</feature>
<evidence type="ECO:0000256" key="3">
    <source>
        <dbReference type="SAM" id="Coils"/>
    </source>
</evidence>
<dbReference type="GO" id="GO:0007165">
    <property type="term" value="P:signal transduction"/>
    <property type="evidence" value="ECO:0007669"/>
    <property type="project" value="UniProtKB-KW"/>
</dbReference>
<dbReference type="PANTHER" id="PTHR32089:SF112">
    <property type="entry name" value="LYSOZYME-LIKE PROTEIN-RELATED"/>
    <property type="match status" value="1"/>
</dbReference>
<dbReference type="AlphaFoldDB" id="A0A5B9M8G3"/>
<dbReference type="GO" id="GO:0016020">
    <property type="term" value="C:membrane"/>
    <property type="evidence" value="ECO:0007669"/>
    <property type="project" value="InterPro"/>
</dbReference>
<evidence type="ECO:0000256" key="5">
    <source>
        <dbReference type="SAM" id="Phobius"/>
    </source>
</evidence>
<evidence type="ECO:0000313" key="8">
    <source>
        <dbReference type="EMBL" id="QEF96340.1"/>
    </source>
</evidence>
<evidence type="ECO:0000256" key="4">
    <source>
        <dbReference type="SAM" id="MobiDB-lite"/>
    </source>
</evidence>
<protein>
    <submittedName>
        <fullName evidence="8">Methyl-accepting chemotaxis protein 3</fullName>
    </submittedName>
</protein>
<dbReference type="Gene3D" id="1.10.287.950">
    <property type="entry name" value="Methyl-accepting chemotaxis protein"/>
    <property type="match status" value="1"/>
</dbReference>
<dbReference type="Proteomes" id="UP000321353">
    <property type="component" value="Chromosome"/>
</dbReference>
<dbReference type="SMART" id="SM00283">
    <property type="entry name" value="MA"/>
    <property type="match status" value="1"/>
</dbReference>
<keyword evidence="1 2" id="KW-0807">Transducer</keyword>
<dbReference type="PANTHER" id="PTHR32089">
    <property type="entry name" value="METHYL-ACCEPTING CHEMOTAXIS PROTEIN MCPB"/>
    <property type="match status" value="1"/>
</dbReference>
<feature type="signal peptide" evidence="6">
    <location>
        <begin position="1"/>
        <end position="20"/>
    </location>
</feature>
<name>A0A5B9M8G3_9BACT</name>
<feature type="transmembrane region" description="Helical" evidence="5">
    <location>
        <begin position="32"/>
        <end position="52"/>
    </location>
</feature>
<feature type="domain" description="Methyl-accepting transducer" evidence="7">
    <location>
        <begin position="164"/>
        <end position="379"/>
    </location>
</feature>
<organism evidence="8 9">
    <name type="scientific">Stieleria maiorica</name>
    <dbReference type="NCBI Taxonomy" id="2795974"/>
    <lineage>
        <taxon>Bacteria</taxon>
        <taxon>Pseudomonadati</taxon>
        <taxon>Planctomycetota</taxon>
        <taxon>Planctomycetia</taxon>
        <taxon>Pirellulales</taxon>
        <taxon>Pirellulaceae</taxon>
        <taxon>Stieleria</taxon>
    </lineage>
</organism>
<keyword evidence="9" id="KW-1185">Reference proteome</keyword>
<evidence type="ECO:0000256" key="1">
    <source>
        <dbReference type="ARBA" id="ARBA00023224"/>
    </source>
</evidence>
<proteinExistence type="predicted"/>
<keyword evidence="5" id="KW-0472">Membrane</keyword>
<accession>A0A5B9M8G3</accession>
<dbReference type="RefSeq" id="WP_199773797.1">
    <property type="nucleotide sequence ID" value="NZ_CP036264.1"/>
</dbReference>
<dbReference type="SUPFAM" id="SSF58104">
    <property type="entry name" value="Methyl-accepting chemotaxis protein (MCP) signaling domain"/>
    <property type="match status" value="1"/>
</dbReference>
<keyword evidence="6" id="KW-0732">Signal</keyword>
<dbReference type="Pfam" id="PF00015">
    <property type="entry name" value="MCPsignal"/>
    <property type="match status" value="1"/>
</dbReference>
<feature type="chain" id="PRO_5022835579" evidence="6">
    <location>
        <begin position="21"/>
        <end position="471"/>
    </location>
</feature>
<keyword evidence="3" id="KW-0175">Coiled coil</keyword>
<evidence type="ECO:0000256" key="6">
    <source>
        <dbReference type="SAM" id="SignalP"/>
    </source>
</evidence>
<feature type="compositionally biased region" description="Basic and acidic residues" evidence="4">
    <location>
        <begin position="459"/>
        <end position="471"/>
    </location>
</feature>
<reference evidence="8 9" key="1">
    <citation type="submission" date="2019-02" db="EMBL/GenBank/DDBJ databases">
        <title>Planctomycetal bacteria perform biofilm scaping via a novel small molecule.</title>
        <authorList>
            <person name="Jeske O."/>
            <person name="Boedeker C."/>
            <person name="Wiegand S."/>
            <person name="Breitling P."/>
            <person name="Kallscheuer N."/>
            <person name="Jogler M."/>
            <person name="Rohde M."/>
            <person name="Petersen J."/>
            <person name="Medema M.H."/>
            <person name="Surup F."/>
            <person name="Jogler C."/>
        </authorList>
    </citation>
    <scope>NUCLEOTIDE SEQUENCE [LARGE SCALE GENOMIC DNA]</scope>
    <source>
        <strain evidence="8 9">Mal15</strain>
    </source>
</reference>
<dbReference type="EMBL" id="CP036264">
    <property type="protein sequence ID" value="QEF96340.1"/>
    <property type="molecule type" value="Genomic_DNA"/>
</dbReference>
<gene>
    <name evidence="8" type="primary">mcp3</name>
    <name evidence="8" type="ORF">Mal15_03670</name>
</gene>
<dbReference type="KEGG" id="smam:Mal15_03670"/>
<keyword evidence="5" id="KW-0812">Transmembrane</keyword>
<dbReference type="PROSITE" id="PS50111">
    <property type="entry name" value="CHEMOTAXIS_TRANSDUC_2"/>
    <property type="match status" value="1"/>
</dbReference>
<evidence type="ECO:0000256" key="2">
    <source>
        <dbReference type="PROSITE-ProRule" id="PRU00284"/>
    </source>
</evidence>
<feature type="region of interest" description="Disordered" evidence="4">
    <location>
        <begin position="434"/>
        <end position="471"/>
    </location>
</feature>
<evidence type="ECO:0000313" key="9">
    <source>
        <dbReference type="Proteomes" id="UP000321353"/>
    </source>
</evidence>
<dbReference type="InterPro" id="IPR004089">
    <property type="entry name" value="MCPsignal_dom"/>
</dbReference>
<evidence type="ECO:0000259" key="7">
    <source>
        <dbReference type="PROSITE" id="PS50111"/>
    </source>
</evidence>
<keyword evidence="5" id="KW-1133">Transmembrane helix</keyword>